<organism evidence="2 3">
    <name type="scientific">Shuttleworthella satelles DSM 14600</name>
    <dbReference type="NCBI Taxonomy" id="626523"/>
    <lineage>
        <taxon>Bacteria</taxon>
        <taxon>Bacillati</taxon>
        <taxon>Bacillota</taxon>
        <taxon>Clostridia</taxon>
        <taxon>Lachnospirales</taxon>
        <taxon>Lachnospiraceae</taxon>
        <taxon>Shuttleworthella</taxon>
    </lineage>
</organism>
<gene>
    <name evidence="2" type="ORF">GCWU000342_01349</name>
</gene>
<reference evidence="2" key="1">
    <citation type="submission" date="2009-04" db="EMBL/GenBank/DDBJ databases">
        <authorList>
            <person name="Weinstock G."/>
            <person name="Sodergren E."/>
            <person name="Clifton S."/>
            <person name="Fulton L."/>
            <person name="Fulton B."/>
            <person name="Courtney L."/>
            <person name="Fronick C."/>
            <person name="Harrison M."/>
            <person name="Strong C."/>
            <person name="Farmer C."/>
            <person name="Delahaunty K."/>
            <person name="Markovic C."/>
            <person name="Hall O."/>
            <person name="Minx P."/>
            <person name="Tomlinson C."/>
            <person name="Mitreva M."/>
            <person name="Nelson J."/>
            <person name="Hou S."/>
            <person name="Wollam A."/>
            <person name="Pepin K.H."/>
            <person name="Johnson M."/>
            <person name="Bhonagiri V."/>
            <person name="Nash W.E."/>
            <person name="Warren W."/>
            <person name="Chinwalla A."/>
            <person name="Mardis E.R."/>
            <person name="Wilson R.K."/>
        </authorList>
    </citation>
    <scope>NUCLEOTIDE SEQUENCE [LARGE SCALE GENOMIC DNA]</scope>
    <source>
        <strain evidence="2">DSM 14600</strain>
    </source>
</reference>
<dbReference type="HOGENOM" id="CLU_820723_0_0_9"/>
<keyword evidence="3" id="KW-1185">Reference proteome</keyword>
<sequence length="339" mass="38722">MDARSVLIASYVGLALFYIAIYLFLVYQMKRKRADGTRAIDDAVNDQTKTGRPSVAEILIYGGMIVIAGLIIYDAVYRGGYKLSYIGRAVIIPIAVSIFNARKRTGRSLMALLAAFFIVFYFMLLFFFIGLPPKAPGLKINQTQIVMDQTTAEDLHAEGYDIYCRRENAGRAEYRDYLTSGDYQKYAWDQSRTIPRGYEPRDIDGAYPDYLLVKNGQIIGSLIFYAGRKEDKILENSTVIGFGIEEDGSQSDREKGLQIELEGINLMRSLDQGELARVFGKKLWLQPGDRKNADVTSLVYGIQWTCRSDNFFFNNFYSYIRFDELNFMTRFELLTNPVR</sequence>
<keyword evidence="1" id="KW-1133">Transmembrane helix</keyword>
<proteinExistence type="predicted"/>
<evidence type="ECO:0000313" key="3">
    <source>
        <dbReference type="Proteomes" id="UP000003494"/>
    </source>
</evidence>
<dbReference type="AlphaFoldDB" id="C4GBP6"/>
<keyword evidence="1" id="KW-0812">Transmembrane</keyword>
<protein>
    <submittedName>
        <fullName evidence="2">Uncharacterized protein</fullName>
    </submittedName>
</protein>
<feature type="transmembrane region" description="Helical" evidence="1">
    <location>
        <begin position="108"/>
        <end position="131"/>
    </location>
</feature>
<comment type="caution">
    <text evidence="2">The sequence shown here is derived from an EMBL/GenBank/DDBJ whole genome shotgun (WGS) entry which is preliminary data.</text>
</comment>
<dbReference type="Proteomes" id="UP000003494">
    <property type="component" value="Unassembled WGS sequence"/>
</dbReference>
<name>C4GBP6_9FIRM</name>
<dbReference type="EMBL" id="ACIP02000002">
    <property type="protein sequence ID" value="EEP28539.1"/>
    <property type="molecule type" value="Genomic_DNA"/>
</dbReference>
<dbReference type="eggNOG" id="ENOG502Z8KH">
    <property type="taxonomic scope" value="Bacteria"/>
</dbReference>
<keyword evidence="1" id="KW-0472">Membrane</keyword>
<feature type="transmembrane region" description="Helical" evidence="1">
    <location>
        <begin position="58"/>
        <end position="77"/>
    </location>
</feature>
<feature type="transmembrane region" description="Helical" evidence="1">
    <location>
        <begin position="83"/>
        <end position="101"/>
    </location>
</feature>
<dbReference type="RefSeq" id="WP_006906352.1">
    <property type="nucleotide sequence ID" value="NZ_GG665866.1"/>
</dbReference>
<evidence type="ECO:0000256" key="1">
    <source>
        <dbReference type="SAM" id="Phobius"/>
    </source>
</evidence>
<feature type="transmembrane region" description="Helical" evidence="1">
    <location>
        <begin position="6"/>
        <end position="27"/>
    </location>
</feature>
<accession>C4GBP6</accession>
<evidence type="ECO:0000313" key="2">
    <source>
        <dbReference type="EMBL" id="EEP28539.1"/>
    </source>
</evidence>